<dbReference type="InterPro" id="IPR036922">
    <property type="entry name" value="Rieske_2Fe-2S_sf"/>
</dbReference>
<organism evidence="7 8">
    <name type="scientific">Pedobacter boryungensis</name>
    <dbReference type="NCBI Taxonomy" id="869962"/>
    <lineage>
        <taxon>Bacteria</taxon>
        <taxon>Pseudomonadati</taxon>
        <taxon>Bacteroidota</taxon>
        <taxon>Sphingobacteriia</taxon>
        <taxon>Sphingobacteriales</taxon>
        <taxon>Sphingobacteriaceae</taxon>
        <taxon>Pedobacter</taxon>
    </lineage>
</organism>
<evidence type="ECO:0000256" key="5">
    <source>
        <dbReference type="ARBA" id="ARBA00023157"/>
    </source>
</evidence>
<evidence type="ECO:0000256" key="2">
    <source>
        <dbReference type="ARBA" id="ARBA00022723"/>
    </source>
</evidence>
<dbReference type="EMBL" id="JABMKV010000001">
    <property type="protein sequence ID" value="NQX30642.1"/>
    <property type="molecule type" value="Genomic_DNA"/>
</dbReference>
<name>A0ABX2D9E7_9SPHI</name>
<proteinExistence type="predicted"/>
<gene>
    <name evidence="7" type="ORF">HQN85_02835</name>
</gene>
<dbReference type="Gene3D" id="3.50.50.60">
    <property type="entry name" value="FAD/NAD(P)-binding domain"/>
    <property type="match status" value="1"/>
</dbReference>
<sequence length="505" mass="56401">MISRDSTTVSPWQLKDIQEKKINSANHEKHQLFDVIIIGGGITGLTTGLLLQQQGKKCLIIERGNIGFGTTGGTSAHLNTFFDATYPEIESDFGKENSKLVAKAGKEAFSLIKKLTKDLNIGCDLEEKNAYLFAQDEKQSEELKEILDASKRAGVEVEQTDKINLPIPFQSAILFKQQGQFHPIKYIQKLAEAFEENGGVIVEHTFVNEVENKGGFVYAVSNHQIFKALHLVYATHAVPGVNSFSFKCAPYRSYVIGVTLNDEKYPKELVYDMMEPYHYFRTHVIEGQKYLLVGGEDHKTGQGDAENAFNTLESYVKQYFDVKDVAFRWSSQYYVPADGLPYIGQMPGEENIYVATGFNGNGMIFGTLSAIMISDEVLGKKNEFKDIFSASRIKPIAGFTELVQENANVAWHFIADRFNTEAISTLTEMESETGTVADYNGEKLALYKHKNGKVTILNPVCTHAGCIVNFNSVEKSWDCPCHGGRFDLEGNVLCGPPRKNLERKK</sequence>
<comment type="caution">
    <text evidence="7">The sequence shown here is derived from an EMBL/GenBank/DDBJ whole genome shotgun (WGS) entry which is preliminary data.</text>
</comment>
<accession>A0ABX2D9E7</accession>
<keyword evidence="2" id="KW-0479">Metal-binding</keyword>
<dbReference type="InterPro" id="IPR005805">
    <property type="entry name" value="Rieske_Fe-S_prot_C"/>
</dbReference>
<dbReference type="PRINTS" id="PR00162">
    <property type="entry name" value="RIESKE"/>
</dbReference>
<reference evidence="7 8" key="1">
    <citation type="submission" date="2020-05" db="EMBL/GenBank/DDBJ databases">
        <title>Description of Pedobacter foliorum sp. nov.</title>
        <authorList>
            <person name="Qi S."/>
            <person name="Carlier A."/>
            <person name="Cnockaert M."/>
            <person name="Vandamme P."/>
        </authorList>
    </citation>
    <scope>NUCLEOTIDE SEQUENCE [LARGE SCALE GENOMIC DNA]</scope>
    <source>
        <strain evidence="7 8">LMG 31300</strain>
    </source>
</reference>
<evidence type="ECO:0000313" key="7">
    <source>
        <dbReference type="EMBL" id="NQX30642.1"/>
    </source>
</evidence>
<dbReference type="Pfam" id="PF00355">
    <property type="entry name" value="Rieske"/>
    <property type="match status" value="1"/>
</dbReference>
<dbReference type="Proteomes" id="UP000762110">
    <property type="component" value="Unassembled WGS sequence"/>
</dbReference>
<dbReference type="Pfam" id="PF01266">
    <property type="entry name" value="DAO"/>
    <property type="match status" value="1"/>
</dbReference>
<keyword evidence="5" id="KW-1015">Disulfide bond</keyword>
<keyword evidence="4" id="KW-0411">Iron-sulfur</keyword>
<keyword evidence="3" id="KW-0408">Iron</keyword>
<dbReference type="SUPFAM" id="SSF51905">
    <property type="entry name" value="FAD/NAD(P)-binding domain"/>
    <property type="match status" value="1"/>
</dbReference>
<dbReference type="Gene3D" id="3.30.9.10">
    <property type="entry name" value="D-Amino Acid Oxidase, subunit A, domain 2"/>
    <property type="match status" value="1"/>
</dbReference>
<evidence type="ECO:0000259" key="6">
    <source>
        <dbReference type="PROSITE" id="PS51296"/>
    </source>
</evidence>
<dbReference type="SUPFAM" id="SSF50022">
    <property type="entry name" value="ISP domain"/>
    <property type="match status" value="1"/>
</dbReference>
<dbReference type="Gene3D" id="2.102.10.10">
    <property type="entry name" value="Rieske [2Fe-2S] iron-sulphur domain"/>
    <property type="match status" value="1"/>
</dbReference>
<evidence type="ECO:0000256" key="1">
    <source>
        <dbReference type="ARBA" id="ARBA00022714"/>
    </source>
</evidence>
<dbReference type="PANTHER" id="PTHR13847">
    <property type="entry name" value="SARCOSINE DEHYDROGENASE-RELATED"/>
    <property type="match status" value="1"/>
</dbReference>
<protein>
    <submittedName>
        <fullName evidence="7">FAD-dependent oxidoreductase</fullName>
    </submittedName>
</protein>
<evidence type="ECO:0000256" key="3">
    <source>
        <dbReference type="ARBA" id="ARBA00023004"/>
    </source>
</evidence>
<dbReference type="InterPro" id="IPR006076">
    <property type="entry name" value="FAD-dep_OxRdtase"/>
</dbReference>
<dbReference type="InterPro" id="IPR036188">
    <property type="entry name" value="FAD/NAD-bd_sf"/>
</dbReference>
<dbReference type="PANTHER" id="PTHR13847:SF281">
    <property type="entry name" value="FAD DEPENDENT OXIDOREDUCTASE DOMAIN-CONTAINING PROTEIN"/>
    <property type="match status" value="1"/>
</dbReference>
<evidence type="ECO:0000256" key="4">
    <source>
        <dbReference type="ARBA" id="ARBA00023014"/>
    </source>
</evidence>
<keyword evidence="1" id="KW-0001">2Fe-2S</keyword>
<dbReference type="PROSITE" id="PS51296">
    <property type="entry name" value="RIESKE"/>
    <property type="match status" value="1"/>
</dbReference>
<dbReference type="RefSeq" id="WP_173268828.1">
    <property type="nucleotide sequence ID" value="NZ_JABMKV010000001.1"/>
</dbReference>
<feature type="domain" description="Rieske" evidence="6">
    <location>
        <begin position="423"/>
        <end position="505"/>
    </location>
</feature>
<evidence type="ECO:0000313" key="8">
    <source>
        <dbReference type="Proteomes" id="UP000762110"/>
    </source>
</evidence>
<dbReference type="InterPro" id="IPR017941">
    <property type="entry name" value="Rieske_2Fe-2S"/>
</dbReference>
<keyword evidence="8" id="KW-1185">Reference proteome</keyword>